<evidence type="ECO:0000313" key="4">
    <source>
        <dbReference type="WBParaSite" id="HPBE_0002054001-mRNA-1"/>
    </source>
</evidence>
<organism evidence="2">
    <name type="scientific">Heligmosomoides polygyrus</name>
    <name type="common">Parasitic roundworm</name>
    <dbReference type="NCBI Taxonomy" id="6339"/>
    <lineage>
        <taxon>Eukaryota</taxon>
        <taxon>Metazoa</taxon>
        <taxon>Ecdysozoa</taxon>
        <taxon>Nematoda</taxon>
        <taxon>Chromadorea</taxon>
        <taxon>Rhabditida</taxon>
        <taxon>Rhabditina</taxon>
        <taxon>Rhabditomorpha</taxon>
        <taxon>Strongyloidea</taxon>
        <taxon>Heligmosomidae</taxon>
        <taxon>Heligmosomoides</taxon>
    </lineage>
</organism>
<feature type="compositionally biased region" description="Basic and acidic residues" evidence="1">
    <location>
        <begin position="65"/>
        <end position="76"/>
    </location>
</feature>
<dbReference type="AlphaFoldDB" id="A0A3P8CPF6"/>
<evidence type="ECO:0000256" key="1">
    <source>
        <dbReference type="SAM" id="MobiDB-lite"/>
    </source>
</evidence>
<dbReference type="OrthoDB" id="10267155at2759"/>
<dbReference type="Proteomes" id="UP000050761">
    <property type="component" value="Unassembled WGS sequence"/>
</dbReference>
<proteinExistence type="predicted"/>
<sequence>MDSVAAAVDSTATQPKMLKLKLFGGKEKEKKDSVGTPVSSPAPTQQVQFRAPKIRPPAVTISGDFCEKNRTSKSSEEDSAYAGFGSTSPASSTQSSMSLQSSSSKGSHEIECQAEPVVEEKPSTPEPVVMRRGSDSQDKPMLAVKGVSSRLPPTAEKKEAEVEAETPKSDLPEAKKASLLSPTVGVVSPMLSQRRAESIAADSAKLKPAPAPVECEPSSSSRTAEKKAPPVPCRSGSRIETTFDCTPPAMAPIRQPPAYEQLVEQGRIQRSRLANIQTPGCPSNAWLMLSVDECAAGQLLRP</sequence>
<feature type="compositionally biased region" description="Basic and acidic residues" evidence="1">
    <location>
        <begin position="24"/>
        <end position="33"/>
    </location>
</feature>
<keyword evidence="3" id="KW-1185">Reference proteome</keyword>
<feature type="compositionally biased region" description="Basic and acidic residues" evidence="1">
    <location>
        <begin position="155"/>
        <end position="176"/>
    </location>
</feature>
<accession>A0A3P8CPF6</accession>
<evidence type="ECO:0000313" key="2">
    <source>
        <dbReference type="EMBL" id="VDP20555.1"/>
    </source>
</evidence>
<dbReference type="WBParaSite" id="HPBE_0002054001-mRNA-1">
    <property type="protein sequence ID" value="HPBE_0002054001-mRNA-1"/>
    <property type="gene ID" value="HPBE_0002054001"/>
</dbReference>
<reference evidence="4" key="2">
    <citation type="submission" date="2019-09" db="UniProtKB">
        <authorList>
            <consortium name="WormBaseParasite"/>
        </authorList>
    </citation>
    <scope>IDENTIFICATION</scope>
</reference>
<feature type="region of interest" description="Disordered" evidence="1">
    <location>
        <begin position="198"/>
        <end position="239"/>
    </location>
</feature>
<feature type="compositionally biased region" description="Polar residues" evidence="1">
    <location>
        <begin position="36"/>
        <end position="48"/>
    </location>
</feature>
<feature type="compositionally biased region" description="Low complexity" evidence="1">
    <location>
        <begin position="86"/>
        <end position="105"/>
    </location>
</feature>
<dbReference type="EMBL" id="UZAH01032232">
    <property type="protein sequence ID" value="VDP20555.1"/>
    <property type="molecule type" value="Genomic_DNA"/>
</dbReference>
<gene>
    <name evidence="2" type="ORF">HPBE_LOCUS20539</name>
</gene>
<evidence type="ECO:0000313" key="3">
    <source>
        <dbReference type="Proteomes" id="UP000050761"/>
    </source>
</evidence>
<feature type="region of interest" description="Disordered" evidence="1">
    <location>
        <begin position="16"/>
        <end position="177"/>
    </location>
</feature>
<reference evidence="2 3" key="1">
    <citation type="submission" date="2018-11" db="EMBL/GenBank/DDBJ databases">
        <authorList>
            <consortium name="Pathogen Informatics"/>
        </authorList>
    </citation>
    <scope>NUCLEOTIDE SEQUENCE [LARGE SCALE GENOMIC DNA]</scope>
</reference>
<protein>
    <submittedName>
        <fullName evidence="4">PEST proteolytic signal-containing nuclear protein</fullName>
    </submittedName>
</protein>
<name>A0A3P8CPF6_HELPZ</name>